<dbReference type="InterPro" id="IPR025737">
    <property type="entry name" value="FApF"/>
</dbReference>
<dbReference type="EMBL" id="CP001699">
    <property type="protein sequence ID" value="ACU61887.1"/>
    <property type="molecule type" value="Genomic_DNA"/>
</dbReference>
<organism evidence="2 3">
    <name type="scientific">Chitinophaga pinensis (strain ATCC 43595 / DSM 2588 / LMG 13176 / NBRC 15968 / NCIMB 11800 / UQM 2034)</name>
    <dbReference type="NCBI Taxonomy" id="485918"/>
    <lineage>
        <taxon>Bacteria</taxon>
        <taxon>Pseudomonadati</taxon>
        <taxon>Bacteroidota</taxon>
        <taxon>Chitinophagia</taxon>
        <taxon>Chitinophagales</taxon>
        <taxon>Chitinophagaceae</taxon>
        <taxon>Chitinophaga</taxon>
    </lineage>
</organism>
<evidence type="ECO:0000313" key="3">
    <source>
        <dbReference type="Proteomes" id="UP000002215"/>
    </source>
</evidence>
<dbReference type="Proteomes" id="UP000002215">
    <property type="component" value="Chromosome"/>
</dbReference>
<sequence length="250" mass="28148">MTNKFIAGLLLVGAMLFSIVTKAQDKINTDRPDQTDGANVVEQKTLQLETEFYYNKLSAGKTALISSSLLRYGLFKNLEARLLVEQGQERDLFISETTQGQYPLALSTKISLLKDKKHLPDIALISYLHIPITSHSGNYGYWSPQVTLVLEKELDKLTVTANGSYKQEAFEKSWIWQVSGDLKYELTDRFTVFGEYFAQYATGDSPIHNADGGVLYHITSDLLVHLAFGHTIFTKEHNYFGNAGLAFRIH</sequence>
<evidence type="ECO:0008006" key="4">
    <source>
        <dbReference type="Google" id="ProtNLM"/>
    </source>
</evidence>
<accession>A0A979G716</accession>
<dbReference type="KEGG" id="cpi:Cpin_4443"/>
<feature type="chain" id="PRO_5037077976" description="Transporter" evidence="1">
    <location>
        <begin position="24"/>
        <end position="250"/>
    </location>
</feature>
<proteinExistence type="predicted"/>
<feature type="signal peptide" evidence="1">
    <location>
        <begin position="1"/>
        <end position="23"/>
    </location>
</feature>
<keyword evidence="1" id="KW-0732">Signal</keyword>
<dbReference type="AlphaFoldDB" id="A0A979G716"/>
<dbReference type="Pfam" id="PF13557">
    <property type="entry name" value="Phenol_MetA_deg"/>
    <property type="match status" value="1"/>
</dbReference>
<protein>
    <recommendedName>
        <fullName evidence="4">Transporter</fullName>
    </recommendedName>
</protein>
<name>A0A979G716_CHIPD</name>
<dbReference type="OrthoDB" id="1014491at2"/>
<gene>
    <name evidence="2" type="ordered locus">Cpin_4443</name>
</gene>
<dbReference type="RefSeq" id="WP_012792055.1">
    <property type="nucleotide sequence ID" value="NC_013132.1"/>
</dbReference>
<reference evidence="3" key="1">
    <citation type="submission" date="2009-08" db="EMBL/GenBank/DDBJ databases">
        <title>The complete genome of Chitinophaga pinensis DSM 2588.</title>
        <authorList>
            <consortium name="US DOE Joint Genome Institute (JGI-PGF)"/>
            <person name="Lucas S."/>
            <person name="Copeland A."/>
            <person name="Lapidus A."/>
            <person name="Glavina del Rio T."/>
            <person name="Dalin E."/>
            <person name="Tice H."/>
            <person name="Bruce D."/>
            <person name="Goodwin L."/>
            <person name="Pitluck S."/>
            <person name="Kyrpides N."/>
            <person name="Mavromatis K."/>
            <person name="Ivanova N."/>
            <person name="Mikhailova N."/>
            <person name="Sims D."/>
            <person name="Meinche L."/>
            <person name="Brettin T."/>
            <person name="Detter J.C."/>
            <person name="Han C."/>
            <person name="Larimer F."/>
            <person name="Land M."/>
            <person name="Hauser L."/>
            <person name="Markowitz V."/>
            <person name="Cheng J.-F."/>
            <person name="Hugenholtz P."/>
            <person name="Woyke T."/>
            <person name="Wu D."/>
            <person name="Spring S."/>
            <person name="Klenk H.-P."/>
            <person name="Eisen J.A."/>
        </authorList>
    </citation>
    <scope>NUCLEOTIDE SEQUENCE [LARGE SCALE GENOMIC DNA]</scope>
    <source>
        <strain evidence="3">ATCC 43595 / DSM 2588 / LMG 13176 / NBRC 15968 / NCIMB 11800 / UQM 2034</strain>
    </source>
</reference>
<reference evidence="2 3" key="2">
    <citation type="journal article" date="2010" name="Stand. Genomic Sci.">
        <title>Complete genome sequence of Chitinophaga pinensis type strain (UQM 2034).</title>
        <authorList>
            <person name="Glavina Del Rio T."/>
            <person name="Abt B."/>
            <person name="Spring S."/>
            <person name="Lapidus A."/>
            <person name="Nolan M."/>
            <person name="Tice H."/>
            <person name="Copeland A."/>
            <person name="Cheng J.F."/>
            <person name="Chen F."/>
            <person name="Bruce D."/>
            <person name="Goodwin L."/>
            <person name="Pitluck S."/>
            <person name="Ivanova N."/>
            <person name="Mavromatis K."/>
            <person name="Mikhailova N."/>
            <person name="Pati A."/>
            <person name="Chen A."/>
            <person name="Palaniappan K."/>
            <person name="Land M."/>
            <person name="Hauser L."/>
            <person name="Chang Y.J."/>
            <person name="Jeffries C.D."/>
            <person name="Chain P."/>
            <person name="Saunders E."/>
            <person name="Detter J.C."/>
            <person name="Brettin T."/>
            <person name="Rohde M."/>
            <person name="Goker M."/>
            <person name="Bristow J."/>
            <person name="Eisen J.A."/>
            <person name="Markowitz V."/>
            <person name="Hugenholtz P."/>
            <person name="Kyrpides N.C."/>
            <person name="Klenk H.P."/>
            <person name="Lucas S."/>
        </authorList>
    </citation>
    <scope>NUCLEOTIDE SEQUENCE [LARGE SCALE GENOMIC DNA]</scope>
    <source>
        <strain evidence="3">ATCC 43595 / DSM 2588 / LMG 13176 / NBRC 15968 / NCIMB 11800 / UQM 2034</strain>
    </source>
</reference>
<evidence type="ECO:0000313" key="2">
    <source>
        <dbReference type="EMBL" id="ACU61887.1"/>
    </source>
</evidence>
<evidence type="ECO:0000256" key="1">
    <source>
        <dbReference type="SAM" id="SignalP"/>
    </source>
</evidence>